<dbReference type="EMBL" id="FNTI01000001">
    <property type="protein sequence ID" value="SED42177.1"/>
    <property type="molecule type" value="Genomic_DNA"/>
</dbReference>
<dbReference type="AlphaFoldDB" id="A0A1H5AIM1"/>
<accession>A0A1H5AIM1</accession>
<organism evidence="2 3">
    <name type="scientific">Bradyrhizobium lablabi</name>
    <dbReference type="NCBI Taxonomy" id="722472"/>
    <lineage>
        <taxon>Bacteria</taxon>
        <taxon>Pseudomonadati</taxon>
        <taxon>Pseudomonadota</taxon>
        <taxon>Alphaproteobacteria</taxon>
        <taxon>Hyphomicrobiales</taxon>
        <taxon>Nitrobacteraceae</taxon>
        <taxon>Bradyrhizobium</taxon>
    </lineage>
</organism>
<gene>
    <name evidence="2" type="ORF">SAMN05444171_4063</name>
</gene>
<evidence type="ECO:0000313" key="3">
    <source>
        <dbReference type="Proteomes" id="UP000183208"/>
    </source>
</evidence>
<evidence type="ECO:0000313" key="2">
    <source>
        <dbReference type="EMBL" id="SED42177.1"/>
    </source>
</evidence>
<evidence type="ECO:0000256" key="1">
    <source>
        <dbReference type="SAM" id="MobiDB-lite"/>
    </source>
</evidence>
<dbReference type="RefSeq" id="WP_074822568.1">
    <property type="nucleotide sequence ID" value="NZ_FNTI01000001.1"/>
</dbReference>
<protein>
    <submittedName>
        <fullName evidence="2">Uncharacterized protein</fullName>
    </submittedName>
</protein>
<name>A0A1H5AIM1_9BRAD</name>
<dbReference type="Proteomes" id="UP000183208">
    <property type="component" value="Unassembled WGS sequence"/>
</dbReference>
<proteinExistence type="predicted"/>
<feature type="compositionally biased region" description="Low complexity" evidence="1">
    <location>
        <begin position="302"/>
        <end position="312"/>
    </location>
</feature>
<reference evidence="2 3" key="1">
    <citation type="submission" date="2016-10" db="EMBL/GenBank/DDBJ databases">
        <authorList>
            <person name="de Groot N.N."/>
        </authorList>
    </citation>
    <scope>NUCLEOTIDE SEQUENCE [LARGE SCALE GENOMIC DNA]</scope>
    <source>
        <strain evidence="2 3">GAS522</strain>
    </source>
</reference>
<feature type="region of interest" description="Disordered" evidence="1">
    <location>
        <begin position="287"/>
        <end position="312"/>
    </location>
</feature>
<sequence>MPLTKYKQPGKFGEVLDNIHTYGSLGKASRASAVDPWTLARWRRMSEAGDQDFQDVEYRGVIQPFHLHVEDAIENSVDEIESNFRATARDGYWRPVIWHGDYCFEPDEAAEAMSETEFQDAVELGLAWPDKKRRVKNEETGRWERVKITEWIAPSVDAQVKVLSSWSDRYADKRSLKLDMNVNQTLGVTVIGSRPSVAPPLPALETIPPEIAKPNETTSEAIYSEITNERSLDETRTDLAEQALVEQPVGTENLLDMEQRDILQRMRSHNPLARELAQKAEDNLKRRIAAGDPDVDPRRTGRGPTPTGFKVV</sequence>